<organism evidence="2 3">
    <name type="scientific">Anopheles merus</name>
    <name type="common">Mosquito</name>
    <dbReference type="NCBI Taxonomy" id="30066"/>
    <lineage>
        <taxon>Eukaryota</taxon>
        <taxon>Metazoa</taxon>
        <taxon>Ecdysozoa</taxon>
        <taxon>Arthropoda</taxon>
        <taxon>Hexapoda</taxon>
        <taxon>Insecta</taxon>
        <taxon>Pterygota</taxon>
        <taxon>Neoptera</taxon>
        <taxon>Endopterygota</taxon>
        <taxon>Diptera</taxon>
        <taxon>Nematocera</taxon>
        <taxon>Culicoidea</taxon>
        <taxon>Culicidae</taxon>
        <taxon>Anophelinae</taxon>
        <taxon>Anopheles</taxon>
    </lineage>
</organism>
<sequence>MMKRKCSVHMVTAQPDQQYVERAVHVGEHELLPAPVLVRVGQEPQLVVLGGPPVQQPGGDEPLQQLVQRTEQRGRPLRVDRQLGDGYALARNAQQLAGARQIPVQKGDRFERQQYAEPRARPLQPADNHRAELVRRDELDAPPDVRVGVEDEAVVPVHVQLVAGVQQGGQVGRHGVIAVGLEKPYHRAGALRSTSVPASQQSSRARAKLPRGARDRPAPSSTAIMAGQARLGALCPSTKCRAVGEPAHRSHPITTSPAASEQSRNVQIGLASGQRSSSSEVYGAPGGTASTSWEV</sequence>
<keyword evidence="3" id="KW-1185">Reference proteome</keyword>
<dbReference type="AlphaFoldDB" id="A0A182V8P9"/>
<evidence type="ECO:0000313" key="3">
    <source>
        <dbReference type="Proteomes" id="UP000075903"/>
    </source>
</evidence>
<evidence type="ECO:0000313" key="2">
    <source>
        <dbReference type="EnsemblMetazoa" id="AMEM010764-PA"/>
    </source>
</evidence>
<dbReference type="Proteomes" id="UP000075903">
    <property type="component" value="Unassembled WGS sequence"/>
</dbReference>
<reference evidence="2" key="1">
    <citation type="submission" date="2020-05" db="UniProtKB">
        <authorList>
            <consortium name="EnsemblMetazoa"/>
        </authorList>
    </citation>
    <scope>IDENTIFICATION</scope>
    <source>
        <strain evidence="2">MAF</strain>
    </source>
</reference>
<feature type="compositionally biased region" description="Polar residues" evidence="1">
    <location>
        <begin position="192"/>
        <end position="204"/>
    </location>
</feature>
<proteinExistence type="predicted"/>
<name>A0A182V8P9_ANOME</name>
<feature type="region of interest" description="Disordered" evidence="1">
    <location>
        <begin position="243"/>
        <end position="295"/>
    </location>
</feature>
<evidence type="ECO:0000256" key="1">
    <source>
        <dbReference type="SAM" id="MobiDB-lite"/>
    </source>
</evidence>
<dbReference type="VEuPathDB" id="VectorBase:AMEM010764"/>
<feature type="compositionally biased region" description="Polar residues" evidence="1">
    <location>
        <begin position="252"/>
        <end position="266"/>
    </location>
</feature>
<feature type="region of interest" description="Disordered" evidence="1">
    <location>
        <begin position="190"/>
        <end position="220"/>
    </location>
</feature>
<accession>A0A182V8P9</accession>
<protein>
    <submittedName>
        <fullName evidence="2">Uncharacterized protein</fullName>
    </submittedName>
</protein>
<dbReference type="EnsemblMetazoa" id="AMEM010764-RA">
    <property type="protein sequence ID" value="AMEM010764-PA"/>
    <property type="gene ID" value="AMEM010764"/>
</dbReference>